<dbReference type="GO" id="GO:0004521">
    <property type="term" value="F:RNA endonuclease activity"/>
    <property type="evidence" value="ECO:0007669"/>
    <property type="project" value="InterPro"/>
</dbReference>
<evidence type="ECO:0000313" key="2">
    <source>
        <dbReference type="EMBL" id="KAF1851060.1"/>
    </source>
</evidence>
<dbReference type="RefSeq" id="XP_040793623.1">
    <property type="nucleotide sequence ID" value="XM_040938205.1"/>
</dbReference>
<sequence length="322" mass="36580">MLKYLSEFGGKATNDRPVPKMQILDWHMISKGGNSETWVLAHQDSKLHIAIKKGGVPASAVDRLDPSTWTDTKICKSPEVVDPTNFYPEFKPEYTRFRYRKDETADDVFKKYQSFLSVGPRSGFSAYRSDRVARITAREVQTCERLRAHPHANVAEYRGVQTGRKLMYEYCGAPVEIPMASERVVNLVFKRYDCNLYEAVSRRQNLDVQCCLESIVAGIQHLHSLGIVHGDIKHQNIFVQYADEKSNLQPKRFVVGDFDSAHVKGSVIGLKLGTKVWTRPKVPGKDVAEEEDDWYAFQKLKEWLVTATDASQLLGYEGLGMN</sequence>
<dbReference type="InterPro" id="IPR000719">
    <property type="entry name" value="Prot_kinase_dom"/>
</dbReference>
<dbReference type="GO" id="GO:0004674">
    <property type="term" value="F:protein serine/threonine kinase activity"/>
    <property type="evidence" value="ECO:0007669"/>
    <property type="project" value="InterPro"/>
</dbReference>
<dbReference type="PROSITE" id="PS50011">
    <property type="entry name" value="PROTEIN_KINASE_DOM"/>
    <property type="match status" value="1"/>
</dbReference>
<reference evidence="2" key="1">
    <citation type="submission" date="2020-01" db="EMBL/GenBank/DDBJ databases">
        <authorList>
            <consortium name="DOE Joint Genome Institute"/>
            <person name="Haridas S."/>
            <person name="Albert R."/>
            <person name="Binder M."/>
            <person name="Bloem J."/>
            <person name="Labutti K."/>
            <person name="Salamov A."/>
            <person name="Andreopoulos B."/>
            <person name="Baker S.E."/>
            <person name="Barry K."/>
            <person name="Bills G."/>
            <person name="Bluhm B.H."/>
            <person name="Cannon C."/>
            <person name="Castanera R."/>
            <person name="Culley D.E."/>
            <person name="Daum C."/>
            <person name="Ezra D."/>
            <person name="Gonzalez J.B."/>
            <person name="Henrissat B."/>
            <person name="Kuo A."/>
            <person name="Liang C."/>
            <person name="Lipzen A."/>
            <person name="Lutzoni F."/>
            <person name="Magnuson J."/>
            <person name="Mondo S."/>
            <person name="Nolan M."/>
            <person name="Ohm R."/>
            <person name="Pangilinan J."/>
            <person name="Park H.-J."/>
            <person name="Ramirez L."/>
            <person name="Alfaro M."/>
            <person name="Sun H."/>
            <person name="Tritt A."/>
            <person name="Yoshinaga Y."/>
            <person name="Zwiers L.-H."/>
            <person name="Turgeon B.G."/>
            <person name="Goodwin S.B."/>
            <person name="Spatafora J.W."/>
            <person name="Crous P.W."/>
            <person name="Grigoriev I.V."/>
        </authorList>
    </citation>
    <scope>NUCLEOTIDE SEQUENCE</scope>
    <source>
        <strain evidence="2">CBS 394.84</strain>
    </source>
</reference>
<organism evidence="2 3">
    <name type="scientific">Cucurbitaria berberidis CBS 394.84</name>
    <dbReference type="NCBI Taxonomy" id="1168544"/>
    <lineage>
        <taxon>Eukaryota</taxon>
        <taxon>Fungi</taxon>
        <taxon>Dikarya</taxon>
        <taxon>Ascomycota</taxon>
        <taxon>Pezizomycotina</taxon>
        <taxon>Dothideomycetes</taxon>
        <taxon>Pleosporomycetidae</taxon>
        <taxon>Pleosporales</taxon>
        <taxon>Pleosporineae</taxon>
        <taxon>Cucurbitariaceae</taxon>
        <taxon>Cucurbitaria</taxon>
    </lineage>
</organism>
<dbReference type="Pfam" id="PF00069">
    <property type="entry name" value="Pkinase"/>
    <property type="match status" value="1"/>
</dbReference>
<dbReference type="GO" id="GO:0036498">
    <property type="term" value="P:IRE1-mediated unfolded protein response"/>
    <property type="evidence" value="ECO:0007669"/>
    <property type="project" value="TreeGrafter"/>
</dbReference>
<dbReference type="Gene3D" id="1.10.510.10">
    <property type="entry name" value="Transferase(Phosphotransferase) domain 1"/>
    <property type="match status" value="1"/>
</dbReference>
<dbReference type="AlphaFoldDB" id="A0A9P4LDI6"/>
<dbReference type="GeneID" id="63855455"/>
<dbReference type="GO" id="GO:0051082">
    <property type="term" value="F:unfolded protein binding"/>
    <property type="evidence" value="ECO:0007669"/>
    <property type="project" value="TreeGrafter"/>
</dbReference>
<dbReference type="PANTHER" id="PTHR13954:SF6">
    <property type="entry name" value="NON-SPECIFIC SERINE_THREONINE PROTEIN KINASE"/>
    <property type="match status" value="1"/>
</dbReference>
<dbReference type="EMBL" id="ML976614">
    <property type="protein sequence ID" value="KAF1851060.1"/>
    <property type="molecule type" value="Genomic_DNA"/>
</dbReference>
<name>A0A9P4LDI6_9PLEO</name>
<dbReference type="GO" id="GO:1990604">
    <property type="term" value="C:IRE1-TRAF2-ASK1 complex"/>
    <property type="evidence" value="ECO:0007669"/>
    <property type="project" value="TreeGrafter"/>
</dbReference>
<gene>
    <name evidence="2" type="ORF">K460DRAFT_423608</name>
</gene>
<dbReference type="InterPro" id="IPR008271">
    <property type="entry name" value="Ser/Thr_kinase_AS"/>
</dbReference>
<evidence type="ECO:0000259" key="1">
    <source>
        <dbReference type="PROSITE" id="PS50011"/>
    </source>
</evidence>
<dbReference type="PROSITE" id="PS00108">
    <property type="entry name" value="PROTEIN_KINASE_ST"/>
    <property type="match status" value="1"/>
</dbReference>
<keyword evidence="3" id="KW-1185">Reference proteome</keyword>
<dbReference type="GO" id="GO:0005524">
    <property type="term" value="F:ATP binding"/>
    <property type="evidence" value="ECO:0007669"/>
    <property type="project" value="InterPro"/>
</dbReference>
<dbReference type="Proteomes" id="UP000800039">
    <property type="component" value="Unassembled WGS sequence"/>
</dbReference>
<dbReference type="InterPro" id="IPR011009">
    <property type="entry name" value="Kinase-like_dom_sf"/>
</dbReference>
<comment type="caution">
    <text evidence="2">The sequence shown here is derived from an EMBL/GenBank/DDBJ whole genome shotgun (WGS) entry which is preliminary data.</text>
</comment>
<accession>A0A9P4LDI6</accession>
<evidence type="ECO:0000313" key="3">
    <source>
        <dbReference type="Proteomes" id="UP000800039"/>
    </source>
</evidence>
<dbReference type="PANTHER" id="PTHR13954">
    <property type="entry name" value="IRE1-RELATED"/>
    <property type="match status" value="1"/>
</dbReference>
<feature type="domain" description="Protein kinase" evidence="1">
    <location>
        <begin position="23"/>
        <end position="322"/>
    </location>
</feature>
<dbReference type="SUPFAM" id="SSF56112">
    <property type="entry name" value="Protein kinase-like (PK-like)"/>
    <property type="match status" value="1"/>
</dbReference>
<protein>
    <recommendedName>
        <fullName evidence="1">Protein kinase domain-containing protein</fullName>
    </recommendedName>
</protein>
<dbReference type="OrthoDB" id="4062651at2759"/>
<proteinExistence type="predicted"/>
<dbReference type="GO" id="GO:0070059">
    <property type="term" value="P:intrinsic apoptotic signaling pathway in response to endoplasmic reticulum stress"/>
    <property type="evidence" value="ECO:0007669"/>
    <property type="project" value="TreeGrafter"/>
</dbReference>
<dbReference type="InterPro" id="IPR045133">
    <property type="entry name" value="IRE1/2-like"/>
</dbReference>